<accession>A0ABU6XU01</accession>
<evidence type="ECO:0000313" key="2">
    <source>
        <dbReference type="EMBL" id="MED6200654.1"/>
    </source>
</evidence>
<feature type="compositionally biased region" description="Polar residues" evidence="1">
    <location>
        <begin position="217"/>
        <end position="235"/>
    </location>
</feature>
<evidence type="ECO:0008006" key="4">
    <source>
        <dbReference type="Google" id="ProtNLM"/>
    </source>
</evidence>
<gene>
    <name evidence="2" type="ORF">PIB30_087350</name>
</gene>
<feature type="region of interest" description="Disordered" evidence="1">
    <location>
        <begin position="209"/>
        <end position="249"/>
    </location>
</feature>
<dbReference type="PANTHER" id="PTHR33144:SF16">
    <property type="entry name" value="OS02G0129000 PROTEIN"/>
    <property type="match status" value="1"/>
</dbReference>
<dbReference type="EMBL" id="JASCZI010212983">
    <property type="protein sequence ID" value="MED6200654.1"/>
    <property type="molecule type" value="Genomic_DNA"/>
</dbReference>
<dbReference type="Proteomes" id="UP001341840">
    <property type="component" value="Unassembled WGS sequence"/>
</dbReference>
<comment type="caution">
    <text evidence="2">The sequence shown here is derived from an EMBL/GenBank/DDBJ whole genome shotgun (WGS) entry which is preliminary data.</text>
</comment>
<proteinExistence type="predicted"/>
<organism evidence="2 3">
    <name type="scientific">Stylosanthes scabra</name>
    <dbReference type="NCBI Taxonomy" id="79078"/>
    <lineage>
        <taxon>Eukaryota</taxon>
        <taxon>Viridiplantae</taxon>
        <taxon>Streptophyta</taxon>
        <taxon>Embryophyta</taxon>
        <taxon>Tracheophyta</taxon>
        <taxon>Spermatophyta</taxon>
        <taxon>Magnoliopsida</taxon>
        <taxon>eudicotyledons</taxon>
        <taxon>Gunneridae</taxon>
        <taxon>Pentapetalae</taxon>
        <taxon>rosids</taxon>
        <taxon>fabids</taxon>
        <taxon>Fabales</taxon>
        <taxon>Fabaceae</taxon>
        <taxon>Papilionoideae</taxon>
        <taxon>50 kb inversion clade</taxon>
        <taxon>dalbergioids sensu lato</taxon>
        <taxon>Dalbergieae</taxon>
        <taxon>Pterocarpus clade</taxon>
        <taxon>Stylosanthes</taxon>
    </lineage>
</organism>
<sequence length="249" mass="28948">MWDFTNTKFILPENTEKWVVQLVRDAWKHFKGKIKQKHFLPYDNVENMVKNWPMQVPPSEFIRLRLYWSHPLIQRKANGANEEPKRFEVFIATHTNRKRKELDEAIQHTIDVFESRQASGETEEEAFQSLFGKEQLGRVRCYGRSITQIDLKKHAEVSAVKQQHQQEVSALQSRIGDMLTQQQQQAEKIHGLRKMVKLLLLRSEPEMRPEEADALLQDTQHSSVDANSAHGSTRAPNMGVDNVGDIHED</sequence>
<dbReference type="InterPro" id="IPR004252">
    <property type="entry name" value="Probable_transposase_24"/>
</dbReference>
<evidence type="ECO:0000256" key="1">
    <source>
        <dbReference type="SAM" id="MobiDB-lite"/>
    </source>
</evidence>
<dbReference type="PANTHER" id="PTHR33144">
    <property type="entry name" value="OS10G0409366 PROTEIN-RELATED"/>
    <property type="match status" value="1"/>
</dbReference>
<evidence type="ECO:0000313" key="3">
    <source>
        <dbReference type="Proteomes" id="UP001341840"/>
    </source>
</evidence>
<protein>
    <recommendedName>
        <fullName evidence="4">Transposase</fullName>
    </recommendedName>
</protein>
<name>A0ABU6XU01_9FABA</name>
<dbReference type="Pfam" id="PF03004">
    <property type="entry name" value="Transposase_24"/>
    <property type="match status" value="1"/>
</dbReference>
<keyword evidence="3" id="KW-1185">Reference proteome</keyword>
<reference evidence="2 3" key="1">
    <citation type="journal article" date="2023" name="Plants (Basel)">
        <title>Bridging the Gap: Combining Genomics and Transcriptomics Approaches to Understand Stylosanthes scabra, an Orphan Legume from the Brazilian Caatinga.</title>
        <authorList>
            <person name="Ferreira-Neto J.R.C."/>
            <person name="da Silva M.D."/>
            <person name="Binneck E."/>
            <person name="de Melo N.F."/>
            <person name="da Silva R.H."/>
            <person name="de Melo A.L.T.M."/>
            <person name="Pandolfi V."/>
            <person name="Bustamante F.O."/>
            <person name="Brasileiro-Vidal A.C."/>
            <person name="Benko-Iseppon A.M."/>
        </authorList>
    </citation>
    <scope>NUCLEOTIDE SEQUENCE [LARGE SCALE GENOMIC DNA]</scope>
    <source>
        <tissue evidence="2">Leaves</tissue>
    </source>
</reference>